<dbReference type="Pfam" id="PF14538">
    <property type="entry name" value="Raptor_N"/>
    <property type="match status" value="1"/>
</dbReference>
<dbReference type="Pfam" id="PF00400">
    <property type="entry name" value="WD40"/>
    <property type="match status" value="2"/>
</dbReference>
<dbReference type="PANTHER" id="PTHR12848:SF16">
    <property type="entry name" value="REGULATORY-ASSOCIATED PROTEIN OF MTOR"/>
    <property type="match status" value="1"/>
</dbReference>
<dbReference type="SUPFAM" id="SSF48371">
    <property type="entry name" value="ARM repeat"/>
    <property type="match status" value="1"/>
</dbReference>
<feature type="region of interest" description="Disordered" evidence="5">
    <location>
        <begin position="1190"/>
        <end position="1215"/>
    </location>
</feature>
<dbReference type="SMART" id="SM00320">
    <property type="entry name" value="WD40"/>
    <property type="match status" value="6"/>
</dbReference>
<protein>
    <submittedName>
        <fullName evidence="7">Regulatory-associated protein of mtor</fullName>
    </submittedName>
</protein>
<evidence type="ECO:0000256" key="5">
    <source>
        <dbReference type="SAM" id="MobiDB-lite"/>
    </source>
</evidence>
<dbReference type="Gene3D" id="2.130.10.10">
    <property type="entry name" value="YVTN repeat-like/Quinoprotein amine dehydrogenase"/>
    <property type="match status" value="2"/>
</dbReference>
<comment type="similarity">
    <text evidence="1">Belongs to the WD repeat RAPTOR family.</text>
</comment>
<dbReference type="PRINTS" id="PR01547">
    <property type="entry name" value="YEAST176DUF"/>
</dbReference>
<reference evidence="7" key="1">
    <citation type="submission" date="2022-08" db="EMBL/GenBank/DDBJ databases">
        <title>Novel sulfate-reducing endosymbionts in the free-living metamonad Anaeramoeba.</title>
        <authorList>
            <person name="Jerlstrom-Hultqvist J."/>
            <person name="Cepicka I."/>
            <person name="Gallot-Lavallee L."/>
            <person name="Salas-Leiva D."/>
            <person name="Curtis B.A."/>
            <person name="Zahonova K."/>
            <person name="Pipaliya S."/>
            <person name="Dacks J."/>
            <person name="Roger A.J."/>
        </authorList>
    </citation>
    <scope>NUCLEOTIDE SEQUENCE</scope>
    <source>
        <strain evidence="7">Schooner1</strain>
    </source>
</reference>
<dbReference type="InterPro" id="IPR011989">
    <property type="entry name" value="ARM-like"/>
</dbReference>
<evidence type="ECO:0000256" key="2">
    <source>
        <dbReference type="ARBA" id="ARBA00022574"/>
    </source>
</evidence>
<dbReference type="Pfam" id="PF02985">
    <property type="entry name" value="HEAT"/>
    <property type="match status" value="1"/>
</dbReference>
<comment type="caution">
    <text evidence="7">The sequence shown here is derived from an EMBL/GenBank/DDBJ whole genome shotgun (WGS) entry which is preliminary data.</text>
</comment>
<dbReference type="SUPFAM" id="SSF50978">
    <property type="entry name" value="WD40 repeat-like"/>
    <property type="match status" value="1"/>
</dbReference>
<sequence length="1721" mass="198120">MKKQKIFFSSERHKRTSFQEEPKLKREEWKTRSKTRTVIGILVTCLNIGIEPPNVIKPDPCCHLECWVDPRKYTKDKAMILIGRNLQLQFVKFEPRARYKQCLDPPFEELKRVCQQARKYGIHERVLFYYNGHGVPKPTKTEIWVFNDDYTQYIPSTIRELRSWIGSPSIYVFDCSSAGILADNFIKTKNKKADKKEKISVILDETTKSMTLETIVLFSCSAYENLPTDSNMPADLFTSCLTTPIKIALRWHVCSKFSSNTLLQKIDLEMLENIPGKLSDRSSLLGELNWIFTSITDTIAWNTLSNDYFQKLYRQDLMIASLFRNFLLAERVMKSYNCTPFTIPLIPETYKHDLWNSWDYVVDSCLSQLSSNEYNLDNTLGGQMNSNIMKQSMKIPFHKSNQVNNSKNNRGSHGGNNNNSEYSRGNNNNNKGNNTSQNNNKNNNRGSNNNNDPRKNIKKRFFKVANFREISFFNDQLTSFQVWLDSGRNQKIGIGQLPIILQVLLSQSHRKRALVLLARFLDLGPWAVNKALSVGIFPYILRLLKSPATELRSVLVFIWAKVLAFERTCQASLTKDNSNLYFINILSSPTVDQDQYSLSAFALSIIQSDFPQAKLVCHRSNILQICLSRLEDQDPNVRRWICLCLAKYWEDFEKGKTSAIREGADKILTQLLNDNVPEVRASAIYALSTFLSGSKGNTKKSTENINCEMKIALALIGSALDASPLVRHECLLTAIKMIVLYYKKVKKSVKQMPNYGIKNQKIFNSKEFEKYKLKNHKKIKLNKRKISRQKTTPNFKKNIDNFEENLFSKNYSKTEKKKKKNKKIQKNSLASRSFDTQDIITNKQSNNIKKNKLTSVNSMGNNPRLFSKLRSPSKVNKQKKSFLAINNDTTTTNNNNNNNTNNNNNKNKNNTKRILFKNDEESNSSSFLNSEDPSDNLFLNSDNLDSKYKIDNSNIINDHDNTVAYYLWDCLIKFSKDPYPLIKNLAIEFIGEFIQFWKQCEKKKKLREIDYKYKILNLNNINDDNDNIKKKNSKKKEKMKKKKEEEGNLSDGDINKIKNNSKKTNLETSPSKRIKRPKTPVATTKKNKGFNSNDQKTEKKKNFDQVKIINKNKVKLINNHGKLTEKSHSFDMSVNETQKIEKEELKLEKEEFLKQIFKKAKSHLFDWCVSYFLKPLIYIKDEEGINQFPKSTNNGGLHQNKKNFNSGTGRKSQFQSNNLMNKNLSNFGSYNSFNYQGRIFNHLSLDLNSKELNQNQLNSKKKTSVHLHYYKKKWRKRLIDKTKMHSKILFSNRNNNDNNKNNPKNGNSDKNNNKSKNNNNKNNNNNNNSGNNDIDLSKLRIEEQISVLDSSLTKPLTNIIFHPFESYYIATDGYQKVYLVNWSKQPSEIINSFENGNSNNKNISSLSLINDENDALLMIGSNDGSIRIWKNITGKKKENKHFFIGTTSFSTLLNNTDSTFSKYNSLYKSKMGFNNLTVPYPSPDEPELASNWLALPELELRKKQKSGYGMVVEWNQDKGEIIASGGSSRVIKIWDAEYERIKLHFSTSRRHPITSIKSSQNSVLYAGASDGSVLLYDTRDKNNSGLIMKFLVHDSPIINVCTQKKNKGQLISGSEDGGIRLWDTRNHSPIWSLSTTTKEIMTTMDVHNMGPFIATGSKSHFVNVYDLDGQLISNGKRWKELNSAKMGLVHSVKFHPYRPLLCVGTDLNTSVFSPIDLFKKK</sequence>
<dbReference type="InterPro" id="IPR019775">
    <property type="entry name" value="WD40_repeat_CS"/>
</dbReference>
<feature type="region of interest" description="Disordered" evidence="5">
    <location>
        <begin position="835"/>
        <end position="910"/>
    </location>
</feature>
<feature type="region of interest" description="Disordered" evidence="5">
    <location>
        <begin position="1"/>
        <end position="20"/>
    </location>
</feature>
<dbReference type="SMART" id="SM01302">
    <property type="entry name" value="Raptor_N"/>
    <property type="match status" value="1"/>
</dbReference>
<keyword evidence="3" id="KW-0677">Repeat</keyword>
<feature type="region of interest" description="Disordered" evidence="5">
    <location>
        <begin position="1024"/>
        <end position="1099"/>
    </location>
</feature>
<feature type="region of interest" description="Disordered" evidence="5">
    <location>
        <begin position="400"/>
        <end position="455"/>
    </location>
</feature>
<dbReference type="InterPro" id="IPR000357">
    <property type="entry name" value="HEAT"/>
</dbReference>
<proteinExistence type="inferred from homology"/>
<keyword evidence="8" id="KW-1185">Reference proteome</keyword>
<dbReference type="EMBL" id="JAOAOG010000287">
    <property type="protein sequence ID" value="KAJ6232937.1"/>
    <property type="molecule type" value="Genomic_DNA"/>
</dbReference>
<dbReference type="InterPro" id="IPR004083">
    <property type="entry name" value="Raptor"/>
</dbReference>
<feature type="compositionally biased region" description="Polar residues" evidence="5">
    <location>
        <begin position="835"/>
        <end position="861"/>
    </location>
</feature>
<evidence type="ECO:0000259" key="6">
    <source>
        <dbReference type="SMART" id="SM01302"/>
    </source>
</evidence>
<dbReference type="PANTHER" id="PTHR12848">
    <property type="entry name" value="REGULATORY-ASSOCIATED PROTEIN OF MTOR"/>
    <property type="match status" value="1"/>
</dbReference>
<accession>A0ABQ8XLL2</accession>
<feature type="domain" description="Raptor N-terminal CASPase-like" evidence="6">
    <location>
        <begin position="34"/>
        <end position="186"/>
    </location>
</feature>
<feature type="compositionally biased region" description="Low complexity" evidence="5">
    <location>
        <begin position="404"/>
        <end position="451"/>
    </location>
</feature>
<dbReference type="InterPro" id="IPR015943">
    <property type="entry name" value="WD40/YVTN_repeat-like_dom_sf"/>
</dbReference>
<name>A0ABQ8XLL2_9EUKA</name>
<dbReference type="InterPro" id="IPR016024">
    <property type="entry name" value="ARM-type_fold"/>
</dbReference>
<feature type="region of interest" description="Disordered" evidence="5">
    <location>
        <begin position="1289"/>
        <end position="1334"/>
    </location>
</feature>
<evidence type="ECO:0000256" key="1">
    <source>
        <dbReference type="ARBA" id="ARBA00009257"/>
    </source>
</evidence>
<evidence type="ECO:0000313" key="7">
    <source>
        <dbReference type="EMBL" id="KAJ6232937.1"/>
    </source>
</evidence>
<evidence type="ECO:0000313" key="8">
    <source>
        <dbReference type="Proteomes" id="UP001150062"/>
    </source>
</evidence>
<dbReference type="PROSITE" id="PS50082">
    <property type="entry name" value="WD_REPEATS_2"/>
    <property type="match status" value="1"/>
</dbReference>
<feature type="repeat" description="WD" evidence="4">
    <location>
        <begin position="1590"/>
        <end position="1632"/>
    </location>
</feature>
<evidence type="ECO:0000256" key="4">
    <source>
        <dbReference type="PROSITE-ProRule" id="PRU00221"/>
    </source>
</evidence>
<feature type="compositionally biased region" description="Basic residues" evidence="5">
    <location>
        <begin position="1030"/>
        <end position="1041"/>
    </location>
</feature>
<feature type="compositionally biased region" description="Low complexity" evidence="5">
    <location>
        <begin position="1291"/>
        <end position="1332"/>
    </location>
</feature>
<feature type="compositionally biased region" description="Polar residues" evidence="5">
    <location>
        <begin position="1081"/>
        <end position="1094"/>
    </location>
</feature>
<gene>
    <name evidence="7" type="ORF">M0813_04464</name>
</gene>
<keyword evidence="2 4" id="KW-0853">WD repeat</keyword>
<dbReference type="InterPro" id="IPR036322">
    <property type="entry name" value="WD40_repeat_dom_sf"/>
</dbReference>
<dbReference type="PROSITE" id="PS00678">
    <property type="entry name" value="WD_REPEATS_1"/>
    <property type="match status" value="1"/>
</dbReference>
<organism evidence="7 8">
    <name type="scientific">Anaeramoeba flamelloides</name>
    <dbReference type="NCBI Taxonomy" id="1746091"/>
    <lineage>
        <taxon>Eukaryota</taxon>
        <taxon>Metamonada</taxon>
        <taxon>Anaeramoebidae</taxon>
        <taxon>Anaeramoeba</taxon>
    </lineage>
</organism>
<feature type="compositionally biased region" description="Low complexity" evidence="5">
    <location>
        <begin position="886"/>
        <end position="908"/>
    </location>
</feature>
<dbReference type="InterPro" id="IPR001680">
    <property type="entry name" value="WD40_rpt"/>
</dbReference>
<dbReference type="Gene3D" id="1.25.10.10">
    <property type="entry name" value="Leucine-rich Repeat Variant"/>
    <property type="match status" value="1"/>
</dbReference>
<dbReference type="Proteomes" id="UP001150062">
    <property type="component" value="Unassembled WGS sequence"/>
</dbReference>
<evidence type="ECO:0000256" key="3">
    <source>
        <dbReference type="ARBA" id="ARBA00022737"/>
    </source>
</evidence>
<dbReference type="InterPro" id="IPR029347">
    <property type="entry name" value="Raptor_N"/>
</dbReference>